<dbReference type="InterPro" id="IPR013259">
    <property type="entry name" value="Sulfakinin"/>
</dbReference>
<evidence type="ECO:0000313" key="6">
    <source>
        <dbReference type="EMBL" id="CAY61866.1"/>
    </source>
</evidence>
<keyword evidence="3" id="KW-0964">Secreted</keyword>
<comment type="similarity">
    <text evidence="2">Belongs to the gastrin/cholecystokinin family.</text>
</comment>
<name>C9X4G9_TITDI</name>
<protein>
    <submittedName>
        <fullName evidence="6">Uncharacterized protein</fullName>
    </submittedName>
</protein>
<dbReference type="AlphaFoldDB" id="C9X4G9"/>
<evidence type="ECO:0000256" key="3">
    <source>
        <dbReference type="ARBA" id="ARBA00022525"/>
    </source>
</evidence>
<keyword evidence="5" id="KW-0527">Neuropeptide</keyword>
<dbReference type="GO" id="GO:0005576">
    <property type="term" value="C:extracellular region"/>
    <property type="evidence" value="ECO:0007669"/>
    <property type="project" value="UniProtKB-SubCell"/>
</dbReference>
<feature type="non-terminal residue" evidence="6">
    <location>
        <position position="1"/>
    </location>
</feature>
<dbReference type="EMBL" id="FN392247">
    <property type="protein sequence ID" value="CAY61866.1"/>
    <property type="molecule type" value="mRNA"/>
</dbReference>
<dbReference type="PROSITE" id="PS00259">
    <property type="entry name" value="GASTRIN"/>
    <property type="match status" value="1"/>
</dbReference>
<dbReference type="GO" id="GO:0007218">
    <property type="term" value="P:neuropeptide signaling pathway"/>
    <property type="evidence" value="ECO:0007669"/>
    <property type="project" value="UniProtKB-KW"/>
</dbReference>
<evidence type="ECO:0000256" key="4">
    <source>
        <dbReference type="ARBA" id="ARBA00022815"/>
    </source>
</evidence>
<reference evidence="6" key="1">
    <citation type="submission" date="2009-05" db="EMBL/GenBank/DDBJ databases">
        <title>Molecular cloning and nucleotide sequence analysis of genes from Tityus discrepans cDNA library.</title>
        <authorList>
            <person name="D'Suze G."/>
            <person name="Schwartz E.F."/>
            <person name="Garcia B.I."/>
            <person name="Sevcik C."/>
            <person name="Possani L.D."/>
        </authorList>
    </citation>
    <scope>NUCLEOTIDE SEQUENCE</scope>
    <source>
        <tissue evidence="6">Venom gland</tissue>
    </source>
</reference>
<sequence>DDDYGHLRFGRNAKGMAKKYDDYGHMRFGK</sequence>
<organism evidence="6">
    <name type="scientific">Tityus discrepans</name>
    <name type="common">Venezuelan scorpion</name>
    <dbReference type="NCBI Taxonomy" id="57059"/>
    <lineage>
        <taxon>Eukaryota</taxon>
        <taxon>Metazoa</taxon>
        <taxon>Ecdysozoa</taxon>
        <taxon>Arthropoda</taxon>
        <taxon>Chelicerata</taxon>
        <taxon>Arachnida</taxon>
        <taxon>Scorpiones</taxon>
        <taxon>Buthida</taxon>
        <taxon>Buthoidea</taxon>
        <taxon>Buthidae</taxon>
        <taxon>Tityus</taxon>
    </lineage>
</organism>
<comment type="subcellular location">
    <subcellularLocation>
        <location evidence="1">Secreted</location>
    </subcellularLocation>
</comment>
<evidence type="ECO:0000256" key="2">
    <source>
        <dbReference type="ARBA" id="ARBA00006273"/>
    </source>
</evidence>
<dbReference type="InterPro" id="IPR013152">
    <property type="entry name" value="Gastrin/cholecystokinin_CS"/>
</dbReference>
<proteinExistence type="evidence at transcript level"/>
<keyword evidence="4" id="KW-0027">Amidation</keyword>
<accession>C9X4G9</accession>
<evidence type="ECO:0000256" key="1">
    <source>
        <dbReference type="ARBA" id="ARBA00004613"/>
    </source>
</evidence>
<dbReference type="Pfam" id="PF08257">
    <property type="entry name" value="Sulfakinin"/>
    <property type="match status" value="2"/>
</dbReference>
<evidence type="ECO:0000256" key="5">
    <source>
        <dbReference type="ARBA" id="ARBA00023320"/>
    </source>
</evidence>